<dbReference type="Gene3D" id="1.20.1070.10">
    <property type="entry name" value="Rhodopsin 7-helix transmembrane proteins"/>
    <property type="match status" value="1"/>
</dbReference>
<dbReference type="RefSeq" id="WP_400186530.1">
    <property type="nucleotide sequence ID" value="NZ_JBGORX010000001.1"/>
</dbReference>
<evidence type="ECO:0000313" key="3">
    <source>
        <dbReference type="Proteomes" id="UP001615550"/>
    </source>
</evidence>
<reference evidence="2 3" key="1">
    <citation type="submission" date="2024-08" db="EMBL/GenBank/DDBJ databases">
        <title>Draft Genome Sequence of Legionella lytica strain DSB2004, Isolated From a Fire Sprinkler System.</title>
        <authorList>
            <person name="Everhart A.D."/>
            <person name="Kidane D.T."/>
            <person name="Farone A.L."/>
            <person name="Farone M.B."/>
        </authorList>
    </citation>
    <scope>NUCLEOTIDE SEQUENCE [LARGE SCALE GENOMIC DNA]</scope>
    <source>
        <strain evidence="2 3">DSB2004</strain>
    </source>
</reference>
<proteinExistence type="predicted"/>
<feature type="transmembrane region" description="Helical" evidence="1">
    <location>
        <begin position="12"/>
        <end position="34"/>
    </location>
</feature>
<name>A0ABW8D4Y8_9GAMM</name>
<dbReference type="Proteomes" id="UP001615550">
    <property type="component" value="Unassembled WGS sequence"/>
</dbReference>
<keyword evidence="1" id="KW-0472">Membrane</keyword>
<keyword evidence="1" id="KW-1133">Transmembrane helix</keyword>
<accession>A0ABW8D4Y8</accession>
<keyword evidence="1" id="KW-0812">Transmembrane</keyword>
<feature type="transmembrane region" description="Helical" evidence="1">
    <location>
        <begin position="126"/>
        <end position="148"/>
    </location>
</feature>
<dbReference type="EMBL" id="JBGORX010000001">
    <property type="protein sequence ID" value="MFJ1267748.1"/>
    <property type="molecule type" value="Genomic_DNA"/>
</dbReference>
<dbReference type="SUPFAM" id="SSF81321">
    <property type="entry name" value="Family A G protein-coupled receptor-like"/>
    <property type="match status" value="1"/>
</dbReference>
<evidence type="ECO:0000256" key="1">
    <source>
        <dbReference type="SAM" id="Phobius"/>
    </source>
</evidence>
<protein>
    <recommendedName>
        <fullName evidence="4">Transmembrane protein</fullName>
    </recommendedName>
</protein>
<feature type="transmembrane region" description="Helical" evidence="1">
    <location>
        <begin position="70"/>
        <end position="89"/>
    </location>
</feature>
<organism evidence="2 3">
    <name type="scientific">Legionella lytica</name>
    <dbReference type="NCBI Taxonomy" id="96232"/>
    <lineage>
        <taxon>Bacteria</taxon>
        <taxon>Pseudomonadati</taxon>
        <taxon>Pseudomonadota</taxon>
        <taxon>Gammaproteobacteria</taxon>
        <taxon>Legionellales</taxon>
        <taxon>Legionellaceae</taxon>
        <taxon>Legionella</taxon>
    </lineage>
</organism>
<comment type="caution">
    <text evidence="2">The sequence shown here is derived from an EMBL/GenBank/DDBJ whole genome shotgun (WGS) entry which is preliminary data.</text>
</comment>
<evidence type="ECO:0008006" key="4">
    <source>
        <dbReference type="Google" id="ProtNLM"/>
    </source>
</evidence>
<sequence length="152" mass="17626">MEQNRFGGHDKLFIFGMICLTTSLGLFFFSLYLLPYFLFEWSYNIPDFILELMAKYQDDYQYTSAGSKTVIWLMFFIPCLITGIISFFISRYFDKQMYGPEINPAAEEEEKEPGELQRQIKESASLGGKILALMVVIVVLIFLLQYVIQSTS</sequence>
<keyword evidence="3" id="KW-1185">Reference proteome</keyword>
<gene>
    <name evidence="2" type="ORF">ACD661_04135</name>
</gene>
<evidence type="ECO:0000313" key="2">
    <source>
        <dbReference type="EMBL" id="MFJ1267748.1"/>
    </source>
</evidence>